<protein>
    <submittedName>
        <fullName evidence="3">Kelch motif family protein</fullName>
    </submittedName>
</protein>
<dbReference type="EMBL" id="MLAK01001115">
    <property type="protein sequence ID" value="OHS97455.1"/>
    <property type="molecule type" value="Genomic_DNA"/>
</dbReference>
<evidence type="ECO:0000256" key="1">
    <source>
        <dbReference type="ARBA" id="ARBA00022737"/>
    </source>
</evidence>
<dbReference type="RefSeq" id="XP_068350592.1">
    <property type="nucleotide sequence ID" value="XM_068494886.1"/>
</dbReference>
<dbReference type="Gene3D" id="2.120.10.80">
    <property type="entry name" value="Kelch-type beta propeller"/>
    <property type="match status" value="2"/>
</dbReference>
<dbReference type="GeneID" id="94829590"/>
<evidence type="ECO:0000256" key="2">
    <source>
        <dbReference type="ARBA" id="ARBA00023004"/>
    </source>
</evidence>
<dbReference type="Proteomes" id="UP000179807">
    <property type="component" value="Unassembled WGS sequence"/>
</dbReference>
<gene>
    <name evidence="3" type="ORF">TRFO_09466</name>
</gene>
<dbReference type="AlphaFoldDB" id="A0A1J4JGM7"/>
<dbReference type="VEuPathDB" id="TrichDB:TRFO_09466"/>
<evidence type="ECO:0000313" key="4">
    <source>
        <dbReference type="Proteomes" id="UP000179807"/>
    </source>
</evidence>
<keyword evidence="2" id="KW-0408">Iron</keyword>
<dbReference type="Pfam" id="PF24681">
    <property type="entry name" value="Kelch_KLHDC2_KLHL20_DRC7"/>
    <property type="match status" value="1"/>
</dbReference>
<comment type="caution">
    <text evidence="3">The sequence shown here is derived from an EMBL/GenBank/DDBJ whole genome shotgun (WGS) entry which is preliminary data.</text>
</comment>
<keyword evidence="4" id="KW-1185">Reference proteome</keyword>
<sequence length="396" mass="44613">MGNNSSTPNSKEYALMFDSFSYAPVTTYRTEATYTARFQGENFINYQDLIDKPAPLLRTAYWGLWSMKILNGIGPEPRVGQCHVYDQETDSLIIAYGYSSNGQYLNDAWALNLNPLGWRCITKNLLSPRSYASSVLLGRRMYFFGGAYENDFYADLHYLDLDTGEVKLLNTTGADKPVPRTSPAIFSSKNHIYLWSGFDGRAHGSVYRIRPSTGEWKRAQKYNTGVPAPAFCEHKGEFYVFGGVTGTPMAKFNPIEGKLRPIPCTGVEPTHELAHASLVSVNEFIFLIGGETNVKYMHIFALDVKRSWWFAFHVRPDNDSLTLQDGIINKTGNFMLPREHSASVIYSPREREIVSVMGSKMINPPPVFCLKIGHALAVLHLRSDMLDMFLVDHGQK</sequence>
<dbReference type="InterPro" id="IPR015915">
    <property type="entry name" value="Kelch-typ_b-propeller"/>
</dbReference>
<reference evidence="3" key="1">
    <citation type="submission" date="2016-10" db="EMBL/GenBank/DDBJ databases">
        <authorList>
            <person name="Benchimol M."/>
            <person name="Almeida L.G."/>
            <person name="Vasconcelos A.T."/>
            <person name="Perreira-Neves A."/>
            <person name="Rosa I.A."/>
            <person name="Tasca T."/>
            <person name="Bogo M.R."/>
            <person name="de Souza W."/>
        </authorList>
    </citation>
    <scope>NUCLEOTIDE SEQUENCE [LARGE SCALE GENOMIC DNA]</scope>
    <source>
        <strain evidence="3">K</strain>
    </source>
</reference>
<evidence type="ECO:0000313" key="3">
    <source>
        <dbReference type="EMBL" id="OHS97455.1"/>
    </source>
</evidence>
<accession>A0A1J4JGM7</accession>
<dbReference type="OrthoDB" id="10251809at2759"/>
<keyword evidence="1" id="KW-0677">Repeat</keyword>
<dbReference type="GO" id="GO:0019760">
    <property type="term" value="P:glucosinolate metabolic process"/>
    <property type="evidence" value="ECO:0007669"/>
    <property type="project" value="UniProtKB-ARBA"/>
</dbReference>
<proteinExistence type="predicted"/>
<organism evidence="3 4">
    <name type="scientific">Tritrichomonas foetus</name>
    <dbReference type="NCBI Taxonomy" id="1144522"/>
    <lineage>
        <taxon>Eukaryota</taxon>
        <taxon>Metamonada</taxon>
        <taxon>Parabasalia</taxon>
        <taxon>Tritrichomonadida</taxon>
        <taxon>Tritrichomonadidae</taxon>
        <taxon>Tritrichomonas</taxon>
    </lineage>
</organism>
<dbReference type="SUPFAM" id="SSF117281">
    <property type="entry name" value="Kelch motif"/>
    <property type="match status" value="1"/>
</dbReference>
<dbReference type="PANTHER" id="PTHR47435">
    <property type="entry name" value="KELCH REPEAT PROTEIN (AFU_ORTHOLOGUE AFUA_5G12780)"/>
    <property type="match status" value="1"/>
</dbReference>
<name>A0A1J4JGM7_9EUKA</name>
<dbReference type="PANTHER" id="PTHR47435:SF4">
    <property type="entry name" value="KELCH REPEAT PROTEIN (AFU_ORTHOLOGUE AFUA_5G12780)"/>
    <property type="match status" value="1"/>
</dbReference>